<proteinExistence type="inferred from homology"/>
<dbReference type="InterPro" id="IPR039425">
    <property type="entry name" value="RNA_pol_sigma-70-like"/>
</dbReference>
<evidence type="ECO:0000313" key="7">
    <source>
        <dbReference type="EMBL" id="MCJ2382198.1"/>
    </source>
</evidence>
<evidence type="ECO:0000256" key="3">
    <source>
        <dbReference type="ARBA" id="ARBA00023082"/>
    </source>
</evidence>
<dbReference type="EMBL" id="JAKZMM010000062">
    <property type="protein sequence ID" value="MCJ2382198.1"/>
    <property type="molecule type" value="Genomic_DNA"/>
</dbReference>
<dbReference type="InterPro" id="IPR013325">
    <property type="entry name" value="RNA_pol_sigma_r2"/>
</dbReference>
<keyword evidence="2" id="KW-0805">Transcription regulation</keyword>
<comment type="caution">
    <text evidence="7">The sequence shown here is derived from an EMBL/GenBank/DDBJ whole genome shotgun (WGS) entry which is preliminary data.</text>
</comment>
<dbReference type="InterPro" id="IPR014327">
    <property type="entry name" value="RNA_pol_sigma70_bacteroid"/>
</dbReference>
<dbReference type="RefSeq" id="WP_243326518.1">
    <property type="nucleotide sequence ID" value="NZ_JAKZMM010000062.1"/>
</dbReference>
<dbReference type="Pfam" id="PF08281">
    <property type="entry name" value="Sigma70_r4_2"/>
    <property type="match status" value="1"/>
</dbReference>
<evidence type="ECO:0000256" key="1">
    <source>
        <dbReference type="ARBA" id="ARBA00010641"/>
    </source>
</evidence>
<accession>A0ABT0C5A8</accession>
<reference evidence="7 8" key="1">
    <citation type="submission" date="2022-03" db="EMBL/GenBank/DDBJ databases">
        <title>Parabacteroides sp. nov. isolated from swine feces.</title>
        <authorList>
            <person name="Bak J.E."/>
        </authorList>
    </citation>
    <scope>NUCLEOTIDE SEQUENCE [LARGE SCALE GENOMIC DNA]</scope>
    <source>
        <strain evidence="7 8">AGMB00274</strain>
    </source>
</reference>
<evidence type="ECO:0000256" key="2">
    <source>
        <dbReference type="ARBA" id="ARBA00023015"/>
    </source>
</evidence>
<dbReference type="PANTHER" id="PTHR43133">
    <property type="entry name" value="RNA POLYMERASE ECF-TYPE SIGMA FACTO"/>
    <property type="match status" value="1"/>
</dbReference>
<keyword evidence="8" id="KW-1185">Reference proteome</keyword>
<dbReference type="Gene3D" id="1.10.1740.10">
    <property type="match status" value="1"/>
</dbReference>
<dbReference type="InterPro" id="IPR014284">
    <property type="entry name" value="RNA_pol_sigma-70_dom"/>
</dbReference>
<evidence type="ECO:0000259" key="5">
    <source>
        <dbReference type="Pfam" id="PF04542"/>
    </source>
</evidence>
<dbReference type="NCBIfam" id="TIGR02985">
    <property type="entry name" value="Sig70_bacteroi1"/>
    <property type="match status" value="1"/>
</dbReference>
<keyword evidence="3" id="KW-0731">Sigma factor</keyword>
<dbReference type="InterPro" id="IPR036388">
    <property type="entry name" value="WH-like_DNA-bd_sf"/>
</dbReference>
<protein>
    <submittedName>
        <fullName evidence="7">RNA polymerase sigma-70 factor</fullName>
    </submittedName>
</protein>
<evidence type="ECO:0000259" key="6">
    <source>
        <dbReference type="Pfam" id="PF08281"/>
    </source>
</evidence>
<dbReference type="InterPro" id="IPR013324">
    <property type="entry name" value="RNA_pol_sigma_r3/r4-like"/>
</dbReference>
<name>A0ABT0C5A8_9BACT</name>
<comment type="similarity">
    <text evidence="1">Belongs to the sigma-70 factor family. ECF subfamily.</text>
</comment>
<dbReference type="SUPFAM" id="SSF88946">
    <property type="entry name" value="Sigma2 domain of RNA polymerase sigma factors"/>
    <property type="match status" value="1"/>
</dbReference>
<dbReference type="Proteomes" id="UP001165444">
    <property type="component" value="Unassembled WGS sequence"/>
</dbReference>
<organism evidence="7 8">
    <name type="scientific">Parabacteroides faecalis</name>
    <dbReference type="NCBI Taxonomy" id="2924040"/>
    <lineage>
        <taxon>Bacteria</taxon>
        <taxon>Pseudomonadati</taxon>
        <taxon>Bacteroidota</taxon>
        <taxon>Bacteroidia</taxon>
        <taxon>Bacteroidales</taxon>
        <taxon>Tannerellaceae</taxon>
        <taxon>Parabacteroides</taxon>
    </lineage>
</organism>
<feature type="domain" description="RNA polymerase sigma-70 region 2" evidence="5">
    <location>
        <begin position="22"/>
        <end position="86"/>
    </location>
</feature>
<sequence>MLIEKQILSDLKKSDRSAFQSLFRYYYPRLKAYAATMVDDSVAEDLVQDLFLYVWEHREDLIMGASFHSYLFQGIYSRCVDYFRKYASYDSCDMEVYEEYLTEQAAFLQNDDEAWEELYAKDFYQQLYELLKEIPQQRREVFFLAYLSGKKTKEIAEQLDMPVRTVESHLHLTLKFLKKHLSKKDFFLVLSALSAI</sequence>
<dbReference type="NCBIfam" id="TIGR02937">
    <property type="entry name" value="sigma70-ECF"/>
    <property type="match status" value="1"/>
</dbReference>
<keyword evidence="4" id="KW-0804">Transcription</keyword>
<dbReference type="InterPro" id="IPR007627">
    <property type="entry name" value="RNA_pol_sigma70_r2"/>
</dbReference>
<dbReference type="SUPFAM" id="SSF88659">
    <property type="entry name" value="Sigma3 and sigma4 domains of RNA polymerase sigma factors"/>
    <property type="match status" value="1"/>
</dbReference>
<dbReference type="PANTHER" id="PTHR43133:SF46">
    <property type="entry name" value="RNA POLYMERASE SIGMA-70 FACTOR ECF SUBFAMILY"/>
    <property type="match status" value="1"/>
</dbReference>
<dbReference type="InterPro" id="IPR013249">
    <property type="entry name" value="RNA_pol_sigma70_r4_t2"/>
</dbReference>
<gene>
    <name evidence="7" type="ORF">MUN53_16545</name>
</gene>
<dbReference type="Gene3D" id="1.10.10.10">
    <property type="entry name" value="Winged helix-like DNA-binding domain superfamily/Winged helix DNA-binding domain"/>
    <property type="match status" value="1"/>
</dbReference>
<evidence type="ECO:0000256" key="4">
    <source>
        <dbReference type="ARBA" id="ARBA00023163"/>
    </source>
</evidence>
<feature type="domain" description="RNA polymerase sigma factor 70 region 4 type 2" evidence="6">
    <location>
        <begin position="125"/>
        <end position="177"/>
    </location>
</feature>
<evidence type="ECO:0000313" key="8">
    <source>
        <dbReference type="Proteomes" id="UP001165444"/>
    </source>
</evidence>
<dbReference type="Pfam" id="PF04542">
    <property type="entry name" value="Sigma70_r2"/>
    <property type="match status" value="1"/>
</dbReference>